<dbReference type="EMBL" id="CP003531">
    <property type="protein sequence ID" value="AFK51497.1"/>
    <property type="molecule type" value="Genomic_DNA"/>
</dbReference>
<dbReference type="InterPro" id="IPR016169">
    <property type="entry name" value="FAD-bd_PCMH_sub2"/>
</dbReference>
<dbReference type="FunCoup" id="I3TFF9">
    <property type="interactions" value="43"/>
</dbReference>
<dbReference type="RefSeq" id="WP_014737747.1">
    <property type="nucleotide sequence ID" value="NC_017954.1"/>
</dbReference>
<name>I3TFF9_THEC1</name>
<keyword evidence="2" id="KW-0274">FAD</keyword>
<evidence type="ECO:0000313" key="6">
    <source>
        <dbReference type="Proteomes" id="UP000005270"/>
    </source>
</evidence>
<proteinExistence type="predicted"/>
<evidence type="ECO:0000313" key="5">
    <source>
        <dbReference type="EMBL" id="AFK51497.1"/>
    </source>
</evidence>
<protein>
    <submittedName>
        <fullName evidence="5">Aldehyde oxidase and xanthine dehydrogenase, middle chain</fullName>
    </submittedName>
</protein>
<dbReference type="FunFam" id="3.30.465.10:FF:000017">
    <property type="entry name" value="Xanthine dehydrogenase, FAD binding subunit"/>
    <property type="match status" value="1"/>
</dbReference>
<dbReference type="InParanoid" id="I3TFF9"/>
<dbReference type="PANTHER" id="PTHR42659:SF2">
    <property type="entry name" value="XANTHINE DEHYDROGENASE SUBUNIT C-RELATED"/>
    <property type="match status" value="1"/>
</dbReference>
<dbReference type="eggNOG" id="arCOG01926">
    <property type="taxonomic scope" value="Archaea"/>
</dbReference>
<dbReference type="PROSITE" id="PS51387">
    <property type="entry name" value="FAD_PCMH"/>
    <property type="match status" value="1"/>
</dbReference>
<dbReference type="InterPro" id="IPR036683">
    <property type="entry name" value="CO_DH_flav_C_dom_sf"/>
</dbReference>
<dbReference type="SMART" id="SM01092">
    <property type="entry name" value="CO_deh_flav_C"/>
    <property type="match status" value="1"/>
</dbReference>
<dbReference type="GO" id="GO:0016491">
    <property type="term" value="F:oxidoreductase activity"/>
    <property type="evidence" value="ECO:0007669"/>
    <property type="project" value="UniProtKB-KW"/>
</dbReference>
<feature type="domain" description="FAD-binding PCMH-type" evidence="4">
    <location>
        <begin position="12"/>
        <end position="187"/>
    </location>
</feature>
<dbReference type="InterPro" id="IPR002346">
    <property type="entry name" value="Mopterin_DH_FAD-bd"/>
</dbReference>
<dbReference type="PANTHER" id="PTHR42659">
    <property type="entry name" value="XANTHINE DEHYDROGENASE SUBUNIT C-RELATED"/>
    <property type="match status" value="1"/>
</dbReference>
<keyword evidence="6" id="KW-1185">Reference proteome</keyword>
<evidence type="ECO:0000256" key="3">
    <source>
        <dbReference type="ARBA" id="ARBA00023002"/>
    </source>
</evidence>
<dbReference type="HOGENOM" id="CLU_058050_0_1_2"/>
<dbReference type="Pfam" id="PF00941">
    <property type="entry name" value="FAD_binding_5"/>
    <property type="match status" value="1"/>
</dbReference>
<gene>
    <name evidence="5" type="ordered locus">TCELL_1074</name>
</gene>
<evidence type="ECO:0000256" key="1">
    <source>
        <dbReference type="ARBA" id="ARBA00022630"/>
    </source>
</evidence>
<dbReference type="InterPro" id="IPR036318">
    <property type="entry name" value="FAD-bd_PCMH-like_sf"/>
</dbReference>
<dbReference type="GeneID" id="13013393"/>
<dbReference type="GO" id="GO:0071949">
    <property type="term" value="F:FAD binding"/>
    <property type="evidence" value="ECO:0007669"/>
    <property type="project" value="InterPro"/>
</dbReference>
<dbReference type="Gene3D" id="3.30.465.10">
    <property type="match status" value="1"/>
</dbReference>
<accession>I3TFF9</accession>
<dbReference type="SUPFAM" id="SSF56176">
    <property type="entry name" value="FAD-binding/transporter-associated domain-like"/>
    <property type="match status" value="1"/>
</dbReference>
<keyword evidence="1" id="KW-0285">Flavoprotein</keyword>
<reference evidence="5 6" key="1">
    <citation type="journal article" date="2012" name="J. Bacteriol.">
        <title>Complete genome sequence of the hyperthermophilic cellulolytic Crenarchaeon 'Thermogladius cellulolyticus' 1633.</title>
        <authorList>
            <person name="Mardanov A.V."/>
            <person name="Kochetkova T.V."/>
            <person name="Beletsky A.V."/>
            <person name="Bonch-Osmolovskaya E.A."/>
            <person name="Ravin N.V."/>
            <person name="Skryabin K.G."/>
        </authorList>
    </citation>
    <scope>NUCLEOTIDE SEQUENCE [LARGE SCALE GENOMIC DNA]</scope>
    <source>
        <strain evidence="6">DSM 22663 / VKM B-2946 / 1633</strain>
    </source>
</reference>
<dbReference type="Pfam" id="PF03450">
    <property type="entry name" value="CO_deh_flav_C"/>
    <property type="match status" value="1"/>
</dbReference>
<dbReference type="Proteomes" id="UP000005270">
    <property type="component" value="Chromosome"/>
</dbReference>
<sequence length="298" mass="32519">MRPSAINYMNTHILPSFEYYEPKSLGEALELLDRLGGDAKVLAGGTDLLVKMKTGALRPKYIVNIKRIPGLRYIRLEEGVLRIGALTTWHDLEEDPAVERFPALADAVRQMGGLQIRVMGTIAGNLCNASPAADAAPPLLVYDAEVVLASVKGVRTVKLEEFFVGPGKTVMQPNELLVEVRVPVRGGSSAFVKLSRTSMDLAIASAAVYAEFEGDVVREARVALGSVAPTPMRARKTEAVLRGRRVGEELLELLGVVSEEVNPITDVRATAWYRREVSRVLVYDALMKAFERSRGGMA</sequence>
<dbReference type="InterPro" id="IPR005107">
    <property type="entry name" value="CO_DH_flav_C"/>
</dbReference>
<dbReference type="InterPro" id="IPR016167">
    <property type="entry name" value="FAD-bd_PCMH_sub1"/>
</dbReference>
<dbReference type="Gene3D" id="3.30.390.50">
    <property type="entry name" value="CO dehydrogenase flavoprotein, C-terminal domain"/>
    <property type="match status" value="1"/>
</dbReference>
<organism evidence="5 6">
    <name type="scientific">Thermogladius calderae (strain DSM 22663 / VKM B-2946 / 1633)</name>
    <dbReference type="NCBI Taxonomy" id="1184251"/>
    <lineage>
        <taxon>Archaea</taxon>
        <taxon>Thermoproteota</taxon>
        <taxon>Thermoprotei</taxon>
        <taxon>Desulfurococcales</taxon>
        <taxon>Desulfurococcaceae</taxon>
        <taxon>Thermogladius</taxon>
    </lineage>
</organism>
<dbReference type="InterPro" id="IPR016166">
    <property type="entry name" value="FAD-bd_PCMH"/>
</dbReference>
<keyword evidence="3" id="KW-0560">Oxidoreductase</keyword>
<dbReference type="SUPFAM" id="SSF55447">
    <property type="entry name" value="CO dehydrogenase flavoprotein C-terminal domain-like"/>
    <property type="match status" value="1"/>
</dbReference>
<evidence type="ECO:0000256" key="2">
    <source>
        <dbReference type="ARBA" id="ARBA00022827"/>
    </source>
</evidence>
<dbReference type="KEGG" id="thg:TCELL_1074"/>
<dbReference type="AlphaFoldDB" id="I3TFF9"/>
<dbReference type="Gene3D" id="3.30.43.10">
    <property type="entry name" value="Uridine Diphospho-n-acetylenolpyruvylglucosamine Reductase, domain 2"/>
    <property type="match status" value="1"/>
</dbReference>
<dbReference type="InterPro" id="IPR051312">
    <property type="entry name" value="Diverse_Substr_Oxidored"/>
</dbReference>
<dbReference type="STRING" id="1184251.TCELL_1074"/>
<evidence type="ECO:0000259" key="4">
    <source>
        <dbReference type="PROSITE" id="PS51387"/>
    </source>
</evidence>